<protein>
    <submittedName>
        <fullName evidence="1">Uncharacterized protein</fullName>
    </submittedName>
</protein>
<dbReference type="RefSeq" id="WP_271870258.1">
    <property type="nucleotide sequence ID" value="NZ_JAOTGU010000010.1"/>
</dbReference>
<reference evidence="1" key="2">
    <citation type="submission" date="2022-10" db="EMBL/GenBank/DDBJ databases">
        <authorList>
            <person name="Kostovova I."/>
            <person name="Moravkova M."/>
            <person name="Pechar R."/>
        </authorList>
    </citation>
    <scope>NUCLEOTIDE SEQUENCE</scope>
    <source>
        <strain evidence="1">M356A</strain>
    </source>
</reference>
<comment type="caution">
    <text evidence="1">The sequence shown here is derived from an EMBL/GenBank/DDBJ whole genome shotgun (WGS) entry which is preliminary data.</text>
</comment>
<gene>
    <name evidence="1" type="ORF">ODV15_07415</name>
</gene>
<accession>A0A9X3W902</accession>
<sequence length="60" mass="7209">MNKLYPIPKNYWKYRTVKGKKAVIAKSKKRAVGLDRITMEKYPWLGDKDLDSLMFYCLFF</sequence>
<proteinExistence type="predicted"/>
<name>A0A9X3W902_LACAM</name>
<organism evidence="1 2">
    <name type="scientific">Lactobacillus amylovorus</name>
    <dbReference type="NCBI Taxonomy" id="1604"/>
    <lineage>
        <taxon>Bacteria</taxon>
        <taxon>Bacillati</taxon>
        <taxon>Bacillota</taxon>
        <taxon>Bacilli</taxon>
        <taxon>Lactobacillales</taxon>
        <taxon>Lactobacillaceae</taxon>
        <taxon>Lactobacillus</taxon>
    </lineage>
</organism>
<reference evidence="1" key="1">
    <citation type="journal article" date="2022" name="Microorganisms">
        <title>Antibiotic Susceptibility, Resistance Gene Determinants and Corresponding Genomic Regions in Lactobacillus amylovorus Isolates Derived from Wild Boars and Domestic Pigs.</title>
        <authorList>
            <person name="Moravkova M."/>
            <person name="Kostovova I."/>
            <person name="Kavanova K."/>
            <person name="Pechar R."/>
            <person name="Stanek S."/>
            <person name="Brychta A."/>
            <person name="Zeman M."/>
            <person name="Kubasova T."/>
        </authorList>
    </citation>
    <scope>NUCLEOTIDE SEQUENCE</scope>
    <source>
        <strain evidence="1">M356A</strain>
    </source>
</reference>
<evidence type="ECO:0000313" key="2">
    <source>
        <dbReference type="Proteomes" id="UP001143700"/>
    </source>
</evidence>
<evidence type="ECO:0000313" key="1">
    <source>
        <dbReference type="EMBL" id="MDB6262375.1"/>
    </source>
</evidence>
<dbReference type="EMBL" id="JAOTGU010000010">
    <property type="protein sequence ID" value="MDB6262375.1"/>
    <property type="molecule type" value="Genomic_DNA"/>
</dbReference>
<dbReference type="Proteomes" id="UP001143700">
    <property type="component" value="Unassembled WGS sequence"/>
</dbReference>
<dbReference type="AlphaFoldDB" id="A0A9X3W902"/>